<organism evidence="1 2">
    <name type="scientific">Persea americana</name>
    <name type="common">Avocado</name>
    <dbReference type="NCBI Taxonomy" id="3435"/>
    <lineage>
        <taxon>Eukaryota</taxon>
        <taxon>Viridiplantae</taxon>
        <taxon>Streptophyta</taxon>
        <taxon>Embryophyta</taxon>
        <taxon>Tracheophyta</taxon>
        <taxon>Spermatophyta</taxon>
        <taxon>Magnoliopsida</taxon>
        <taxon>Magnoliidae</taxon>
        <taxon>Laurales</taxon>
        <taxon>Lauraceae</taxon>
        <taxon>Persea</taxon>
    </lineage>
</organism>
<proteinExistence type="predicted"/>
<reference evidence="1 2" key="1">
    <citation type="journal article" date="2022" name="Hortic Res">
        <title>A haplotype resolved chromosomal level avocado genome allows analysis of novel avocado genes.</title>
        <authorList>
            <person name="Nath O."/>
            <person name="Fletcher S.J."/>
            <person name="Hayward A."/>
            <person name="Shaw L.M."/>
            <person name="Masouleh A.K."/>
            <person name="Furtado A."/>
            <person name="Henry R.J."/>
            <person name="Mitter N."/>
        </authorList>
    </citation>
    <scope>NUCLEOTIDE SEQUENCE [LARGE SCALE GENOMIC DNA]</scope>
    <source>
        <strain evidence="2">cv. Hass</strain>
    </source>
</reference>
<evidence type="ECO:0000313" key="1">
    <source>
        <dbReference type="EMBL" id="KAJ8639205.1"/>
    </source>
</evidence>
<accession>A0ACC2M0M1</accession>
<comment type="caution">
    <text evidence="1">The sequence shown here is derived from an EMBL/GenBank/DDBJ whole genome shotgun (WGS) entry which is preliminary data.</text>
</comment>
<gene>
    <name evidence="1" type="ORF">MRB53_015899</name>
</gene>
<name>A0ACC2M0M1_PERAE</name>
<dbReference type="EMBL" id="CM056813">
    <property type="protein sequence ID" value="KAJ8639205.1"/>
    <property type="molecule type" value="Genomic_DNA"/>
</dbReference>
<sequence length="117" mass="13351">MQCIIAEIENSEIWKRGEAEVLKLTFQICIEQVYLFDLACNIACYPKPDAWGVSLAFSGSSIVAVEGPWMQKRVFFKASFPCKESVSLCSFLGHWFGSYCTGIEKKQYLKHSKHEDK</sequence>
<evidence type="ECO:0000313" key="2">
    <source>
        <dbReference type="Proteomes" id="UP001234297"/>
    </source>
</evidence>
<keyword evidence="2" id="KW-1185">Reference proteome</keyword>
<protein>
    <submittedName>
        <fullName evidence="1">Uncharacterized protein</fullName>
    </submittedName>
</protein>
<dbReference type="Proteomes" id="UP001234297">
    <property type="component" value="Chromosome 5"/>
</dbReference>